<dbReference type="InterPro" id="IPR000914">
    <property type="entry name" value="SBP_5_dom"/>
</dbReference>
<dbReference type="EMBL" id="CP099489">
    <property type="protein sequence ID" value="USQ81276.1"/>
    <property type="molecule type" value="Genomic_DNA"/>
</dbReference>
<sequence length="547" mass="57844">MHTETSTSRPSRLRTALPALAGAAALVLAGCSGSGDAGSSSAAAGAGDGTGTAAHFTMGLGTAPNSLDVTRHFDANVMGIMSLFTEPIERLSGDGTLTPNIAEEVTQPDDLTIVYTIREGVEFSNGEPLTPEDIVWSIEHVTDVEAGAQTASLTASVESAEVTGEHEVTVKLSQPDPAARASLALVALVQDADFGEENAAELGQPTAVPVGTGPYVVTSSTPEAVELERNANYWGEAPVPDQITVSFFGSDDTGQAAMRSGSADGMLLGNPVSLPQFESISGTNVYSTPALMSHFWSLDTSTAPFDDIHVRRAFAHAIDREGLLKASFGTSARPLDAMIPRDLLTPIASEGEVDDFLAGLTPIEFDLDKAAEELAQSKYADGFEVELPVMAASWMELSALNLQQNLEPLGVTITTRTVTPQQWVEMVFSHDTGQIFPMSFAAAVPDPGLLRRVVSEEARTQAGGYNFANWAPPELQDLAANLQETTDDAGRFEAATTILTQISEEVPYIPMYQPDFVMVLANGFTFTEAPTVIDVASGTWIQNLRAG</sequence>
<dbReference type="InterPro" id="IPR039424">
    <property type="entry name" value="SBP_5"/>
</dbReference>
<gene>
    <name evidence="6" type="ORF">NF556_06425</name>
</gene>
<dbReference type="CDD" id="cd00995">
    <property type="entry name" value="PBP2_NikA_DppA_OppA_like"/>
    <property type="match status" value="1"/>
</dbReference>
<evidence type="ECO:0000256" key="4">
    <source>
        <dbReference type="SAM" id="SignalP"/>
    </source>
</evidence>
<feature type="chain" id="PRO_5046604168" evidence="4">
    <location>
        <begin position="30"/>
        <end position="547"/>
    </location>
</feature>
<dbReference type="Pfam" id="PF00496">
    <property type="entry name" value="SBP_bac_5"/>
    <property type="match status" value="1"/>
</dbReference>
<dbReference type="Gene3D" id="3.10.105.10">
    <property type="entry name" value="Dipeptide-binding Protein, Domain 3"/>
    <property type="match status" value="1"/>
</dbReference>
<protein>
    <submittedName>
        <fullName evidence="6">ABC transporter substrate-binding protein</fullName>
    </submittedName>
</protein>
<name>A0ABY4YX98_9MICO</name>
<comment type="similarity">
    <text evidence="1">Belongs to the bacterial solute-binding protein 5 family.</text>
</comment>
<evidence type="ECO:0000313" key="6">
    <source>
        <dbReference type="EMBL" id="USQ81276.1"/>
    </source>
</evidence>
<keyword evidence="7" id="KW-1185">Reference proteome</keyword>
<keyword evidence="2" id="KW-0813">Transport</keyword>
<dbReference type="InterPro" id="IPR030678">
    <property type="entry name" value="Peptide/Ni-bd"/>
</dbReference>
<organism evidence="6 7">
    <name type="scientific">Ornithinimicrobium faecis</name>
    <dbReference type="NCBI Taxonomy" id="2934158"/>
    <lineage>
        <taxon>Bacteria</taxon>
        <taxon>Bacillati</taxon>
        <taxon>Actinomycetota</taxon>
        <taxon>Actinomycetes</taxon>
        <taxon>Micrococcales</taxon>
        <taxon>Ornithinimicrobiaceae</taxon>
        <taxon>Ornithinimicrobium</taxon>
    </lineage>
</organism>
<evidence type="ECO:0000256" key="1">
    <source>
        <dbReference type="ARBA" id="ARBA00005695"/>
    </source>
</evidence>
<dbReference type="Gene3D" id="3.40.190.10">
    <property type="entry name" value="Periplasmic binding protein-like II"/>
    <property type="match status" value="1"/>
</dbReference>
<proteinExistence type="inferred from homology"/>
<evidence type="ECO:0000256" key="3">
    <source>
        <dbReference type="ARBA" id="ARBA00022729"/>
    </source>
</evidence>
<dbReference type="Proteomes" id="UP001056455">
    <property type="component" value="Chromosome"/>
</dbReference>
<feature type="domain" description="Solute-binding protein family 5" evidence="5">
    <location>
        <begin position="97"/>
        <end position="447"/>
    </location>
</feature>
<reference evidence="6" key="1">
    <citation type="submission" date="2022-06" db="EMBL/GenBank/DDBJ databases">
        <title>Ornithinimicrobium HY1793.</title>
        <authorList>
            <person name="Huang Y."/>
        </authorList>
    </citation>
    <scope>NUCLEOTIDE SEQUENCE</scope>
    <source>
        <strain evidence="6">HY1793</strain>
    </source>
</reference>
<evidence type="ECO:0000256" key="2">
    <source>
        <dbReference type="ARBA" id="ARBA00022448"/>
    </source>
</evidence>
<feature type="signal peptide" evidence="4">
    <location>
        <begin position="1"/>
        <end position="29"/>
    </location>
</feature>
<evidence type="ECO:0000313" key="7">
    <source>
        <dbReference type="Proteomes" id="UP001056455"/>
    </source>
</evidence>
<dbReference type="PIRSF" id="PIRSF002741">
    <property type="entry name" value="MppA"/>
    <property type="match status" value="1"/>
</dbReference>
<dbReference type="SUPFAM" id="SSF53850">
    <property type="entry name" value="Periplasmic binding protein-like II"/>
    <property type="match status" value="1"/>
</dbReference>
<evidence type="ECO:0000259" key="5">
    <source>
        <dbReference type="Pfam" id="PF00496"/>
    </source>
</evidence>
<keyword evidence="3 4" id="KW-0732">Signal</keyword>
<dbReference type="RefSeq" id="WP_252594660.1">
    <property type="nucleotide sequence ID" value="NZ_CP099489.1"/>
</dbReference>
<accession>A0ABY4YX98</accession>
<dbReference type="PANTHER" id="PTHR30290:SF9">
    <property type="entry name" value="OLIGOPEPTIDE-BINDING PROTEIN APPA"/>
    <property type="match status" value="1"/>
</dbReference>
<dbReference type="PANTHER" id="PTHR30290">
    <property type="entry name" value="PERIPLASMIC BINDING COMPONENT OF ABC TRANSPORTER"/>
    <property type="match status" value="1"/>
</dbReference>